<comment type="caution">
    <text evidence="8">The sequence shown here is derived from an EMBL/GenBank/DDBJ whole genome shotgun (WGS) entry which is preliminary data.</text>
</comment>
<dbReference type="InterPro" id="IPR023095">
    <property type="entry name" value="Ade_MeTrfase_dom_2"/>
</dbReference>
<proteinExistence type="inferred from homology"/>
<dbReference type="EMBL" id="QPJT01000001">
    <property type="protein sequence ID" value="RCX20860.1"/>
    <property type="molecule type" value="Genomic_DNA"/>
</dbReference>
<evidence type="ECO:0000256" key="7">
    <source>
        <dbReference type="PIRSR" id="PIRSR000398-1"/>
    </source>
</evidence>
<feature type="binding site" evidence="7">
    <location>
        <position position="171"/>
    </location>
    <ligand>
        <name>S-adenosyl-L-methionine</name>
        <dbReference type="ChEBI" id="CHEBI:59789"/>
    </ligand>
</feature>
<dbReference type="Gene3D" id="3.40.50.150">
    <property type="entry name" value="Vaccinia Virus protein VP39"/>
    <property type="match status" value="1"/>
</dbReference>
<dbReference type="PANTHER" id="PTHR30481">
    <property type="entry name" value="DNA ADENINE METHYLASE"/>
    <property type="match status" value="1"/>
</dbReference>
<dbReference type="GO" id="GO:0032259">
    <property type="term" value="P:methylation"/>
    <property type="evidence" value="ECO:0007669"/>
    <property type="project" value="UniProtKB-KW"/>
</dbReference>
<dbReference type="PIRSF" id="PIRSF000398">
    <property type="entry name" value="M_m6A_EcoRV"/>
    <property type="match status" value="1"/>
</dbReference>
<dbReference type="GO" id="GO:0043565">
    <property type="term" value="F:sequence-specific DNA binding"/>
    <property type="evidence" value="ECO:0007669"/>
    <property type="project" value="TreeGrafter"/>
</dbReference>
<sequence>MNSFISWIGGKNYLKKQIVSRFPDSIGRYIEVFGGAAWVLFYKDRHAEMEVYNDYNSDLVNLFRCVKFHRPELQRELSGTLNSRELFEDFKAQYKIRGMTDIQRAARFFMLIKSSYGSNQRQFGCVKKNIRVMSEYLERIEERLSGVIIENKSFENLIKVYDKPDALLYLDPPYYGTEKYYQVQFAKEDHMRLNAVLKNVKGKFLLSYNDCEYIRELYRDFGIEEIQRSNNLVSRYESNKVYKELLISNY</sequence>
<gene>
    <name evidence="8" type="ORF">DFR58_10162</name>
</gene>
<dbReference type="RefSeq" id="WP_114295818.1">
    <property type="nucleotide sequence ID" value="NZ_QPJT01000001.1"/>
</dbReference>
<evidence type="ECO:0000256" key="2">
    <source>
        <dbReference type="ARBA" id="ARBA00011900"/>
    </source>
</evidence>
<dbReference type="EC" id="2.1.1.72" evidence="2"/>
<evidence type="ECO:0000313" key="9">
    <source>
        <dbReference type="Proteomes" id="UP000253034"/>
    </source>
</evidence>
<dbReference type="InterPro" id="IPR029063">
    <property type="entry name" value="SAM-dependent_MTases_sf"/>
</dbReference>
<evidence type="ECO:0000313" key="8">
    <source>
        <dbReference type="EMBL" id="RCX20860.1"/>
    </source>
</evidence>
<dbReference type="Pfam" id="PF02086">
    <property type="entry name" value="MethyltransfD12"/>
    <property type="match status" value="1"/>
</dbReference>
<evidence type="ECO:0000256" key="6">
    <source>
        <dbReference type="ARBA" id="ARBA00047942"/>
    </source>
</evidence>
<feature type="binding site" evidence="7">
    <location>
        <position position="7"/>
    </location>
    <ligand>
        <name>S-adenosyl-L-methionine</name>
        <dbReference type="ChEBI" id="CHEBI:59789"/>
    </ligand>
</feature>
<dbReference type="GO" id="GO:1904047">
    <property type="term" value="F:S-adenosyl-L-methionine binding"/>
    <property type="evidence" value="ECO:0007669"/>
    <property type="project" value="TreeGrafter"/>
</dbReference>
<organism evidence="8 9">
    <name type="scientific">Anaerobacterium chartisolvens</name>
    <dbReference type="NCBI Taxonomy" id="1297424"/>
    <lineage>
        <taxon>Bacteria</taxon>
        <taxon>Bacillati</taxon>
        <taxon>Bacillota</taxon>
        <taxon>Clostridia</taxon>
        <taxon>Eubacteriales</taxon>
        <taxon>Oscillospiraceae</taxon>
        <taxon>Anaerobacterium</taxon>
    </lineage>
</organism>
<dbReference type="InterPro" id="IPR012263">
    <property type="entry name" value="M_m6A_EcoRV"/>
</dbReference>
<dbReference type="GO" id="GO:0009307">
    <property type="term" value="P:DNA restriction-modification system"/>
    <property type="evidence" value="ECO:0007669"/>
    <property type="project" value="InterPro"/>
</dbReference>
<dbReference type="Proteomes" id="UP000253034">
    <property type="component" value="Unassembled WGS sequence"/>
</dbReference>
<evidence type="ECO:0000256" key="5">
    <source>
        <dbReference type="ARBA" id="ARBA00022691"/>
    </source>
</evidence>
<feature type="binding site" evidence="7">
    <location>
        <position position="11"/>
    </location>
    <ligand>
        <name>S-adenosyl-L-methionine</name>
        <dbReference type="ChEBI" id="CHEBI:59789"/>
    </ligand>
</feature>
<keyword evidence="3 8" id="KW-0489">Methyltransferase</keyword>
<comment type="similarity">
    <text evidence="1">Belongs to the N(4)/N(6)-methyltransferase family.</text>
</comment>
<evidence type="ECO:0000256" key="3">
    <source>
        <dbReference type="ARBA" id="ARBA00022603"/>
    </source>
</evidence>
<evidence type="ECO:0000256" key="1">
    <source>
        <dbReference type="ARBA" id="ARBA00006594"/>
    </source>
</evidence>
<keyword evidence="5" id="KW-0949">S-adenosyl-L-methionine</keyword>
<accession>A0A369BH30</accession>
<dbReference type="GO" id="GO:0006298">
    <property type="term" value="P:mismatch repair"/>
    <property type="evidence" value="ECO:0007669"/>
    <property type="project" value="TreeGrafter"/>
</dbReference>
<feature type="binding site" evidence="7">
    <location>
        <position position="54"/>
    </location>
    <ligand>
        <name>S-adenosyl-L-methionine</name>
        <dbReference type="ChEBI" id="CHEBI:59789"/>
    </ligand>
</feature>
<dbReference type="OrthoDB" id="9805629at2"/>
<dbReference type="SUPFAM" id="SSF53335">
    <property type="entry name" value="S-adenosyl-L-methionine-dependent methyltransferases"/>
    <property type="match status" value="1"/>
</dbReference>
<dbReference type="InterPro" id="IPR012327">
    <property type="entry name" value="MeTrfase_D12"/>
</dbReference>
<protein>
    <recommendedName>
        <fullName evidence="2">site-specific DNA-methyltransferase (adenine-specific)</fullName>
        <ecNumber evidence="2">2.1.1.72</ecNumber>
    </recommendedName>
</protein>
<dbReference type="GO" id="GO:0009007">
    <property type="term" value="F:site-specific DNA-methyltransferase (adenine-specific) activity"/>
    <property type="evidence" value="ECO:0007669"/>
    <property type="project" value="UniProtKB-EC"/>
</dbReference>
<keyword evidence="4" id="KW-0808">Transferase</keyword>
<evidence type="ECO:0000256" key="4">
    <source>
        <dbReference type="ARBA" id="ARBA00022679"/>
    </source>
</evidence>
<dbReference type="PRINTS" id="PR00505">
    <property type="entry name" value="D12N6MTFRASE"/>
</dbReference>
<keyword evidence="9" id="KW-1185">Reference proteome</keyword>
<dbReference type="Gene3D" id="1.10.1020.10">
    <property type="entry name" value="Adenine-specific Methyltransferase, Domain 2"/>
    <property type="match status" value="1"/>
</dbReference>
<reference evidence="8 9" key="1">
    <citation type="submission" date="2018-07" db="EMBL/GenBank/DDBJ databases">
        <title>Genomic Encyclopedia of Type Strains, Phase IV (KMG-IV): sequencing the most valuable type-strain genomes for metagenomic binning, comparative biology and taxonomic classification.</title>
        <authorList>
            <person name="Goeker M."/>
        </authorList>
    </citation>
    <scope>NUCLEOTIDE SEQUENCE [LARGE SCALE GENOMIC DNA]</scope>
    <source>
        <strain evidence="8 9">DSM 27016</strain>
    </source>
</reference>
<name>A0A369BH30_9FIRM</name>
<dbReference type="AlphaFoldDB" id="A0A369BH30"/>
<comment type="catalytic activity">
    <reaction evidence="6">
        <text>a 2'-deoxyadenosine in DNA + S-adenosyl-L-methionine = an N(6)-methyl-2'-deoxyadenosine in DNA + S-adenosyl-L-homocysteine + H(+)</text>
        <dbReference type="Rhea" id="RHEA:15197"/>
        <dbReference type="Rhea" id="RHEA-COMP:12418"/>
        <dbReference type="Rhea" id="RHEA-COMP:12419"/>
        <dbReference type="ChEBI" id="CHEBI:15378"/>
        <dbReference type="ChEBI" id="CHEBI:57856"/>
        <dbReference type="ChEBI" id="CHEBI:59789"/>
        <dbReference type="ChEBI" id="CHEBI:90615"/>
        <dbReference type="ChEBI" id="CHEBI:90616"/>
        <dbReference type="EC" id="2.1.1.72"/>
    </reaction>
</comment>